<feature type="compositionally biased region" description="Basic residues" evidence="1">
    <location>
        <begin position="28"/>
        <end position="37"/>
    </location>
</feature>
<proteinExistence type="predicted"/>
<comment type="caution">
    <text evidence="2">The sequence shown here is derived from an EMBL/GenBank/DDBJ whole genome shotgun (WGS) entry which is preliminary data.</text>
</comment>
<dbReference type="EMBL" id="BGZK01000013">
    <property type="protein sequence ID" value="GBP04385.1"/>
    <property type="molecule type" value="Genomic_DNA"/>
</dbReference>
<organism evidence="2 3">
    <name type="scientific">Eumeta variegata</name>
    <name type="common">Bagworm moth</name>
    <name type="synonym">Eumeta japonica</name>
    <dbReference type="NCBI Taxonomy" id="151549"/>
    <lineage>
        <taxon>Eukaryota</taxon>
        <taxon>Metazoa</taxon>
        <taxon>Ecdysozoa</taxon>
        <taxon>Arthropoda</taxon>
        <taxon>Hexapoda</taxon>
        <taxon>Insecta</taxon>
        <taxon>Pterygota</taxon>
        <taxon>Neoptera</taxon>
        <taxon>Endopterygota</taxon>
        <taxon>Lepidoptera</taxon>
        <taxon>Glossata</taxon>
        <taxon>Ditrysia</taxon>
        <taxon>Tineoidea</taxon>
        <taxon>Psychidae</taxon>
        <taxon>Oiketicinae</taxon>
        <taxon>Eumeta</taxon>
    </lineage>
</organism>
<protein>
    <submittedName>
        <fullName evidence="2">Uncharacterized protein</fullName>
    </submittedName>
</protein>
<reference evidence="2 3" key="1">
    <citation type="journal article" date="2019" name="Commun. Biol.">
        <title>The bagworm genome reveals a unique fibroin gene that provides high tensile strength.</title>
        <authorList>
            <person name="Kono N."/>
            <person name="Nakamura H."/>
            <person name="Ohtoshi R."/>
            <person name="Tomita M."/>
            <person name="Numata K."/>
            <person name="Arakawa K."/>
        </authorList>
    </citation>
    <scope>NUCLEOTIDE SEQUENCE [LARGE SCALE GENOMIC DNA]</scope>
</reference>
<feature type="compositionally biased region" description="Basic residues" evidence="1">
    <location>
        <begin position="86"/>
        <end position="108"/>
    </location>
</feature>
<dbReference type="Proteomes" id="UP000299102">
    <property type="component" value="Unassembled WGS sequence"/>
</dbReference>
<name>A0A4C1SQX3_EUMVA</name>
<dbReference type="AlphaFoldDB" id="A0A4C1SQX3"/>
<feature type="region of interest" description="Disordered" evidence="1">
    <location>
        <begin position="1"/>
        <end position="41"/>
    </location>
</feature>
<evidence type="ECO:0000256" key="1">
    <source>
        <dbReference type="SAM" id="MobiDB-lite"/>
    </source>
</evidence>
<gene>
    <name evidence="2" type="ORF">EVAR_6572_1</name>
</gene>
<accession>A0A4C1SQX3</accession>
<evidence type="ECO:0000313" key="2">
    <source>
        <dbReference type="EMBL" id="GBP04385.1"/>
    </source>
</evidence>
<evidence type="ECO:0000313" key="3">
    <source>
        <dbReference type="Proteomes" id="UP000299102"/>
    </source>
</evidence>
<keyword evidence="3" id="KW-1185">Reference proteome</keyword>
<feature type="region of interest" description="Disordered" evidence="1">
    <location>
        <begin position="80"/>
        <end position="120"/>
    </location>
</feature>
<sequence length="152" mass="16723">MFSAVARTSRGAFADRPTRRSCISPRRGDRKHGKRSPQAHFKNNLIVQPRRRAISGPHQSRRCARAPNCLTLHSLIRISTAANRQRPPRVTRRGTLRNGKRTPAHSRKSSAVTSPRARRGPGTRITAAYAVSGATRRVAGCASGREDTVAVR</sequence>